<evidence type="ECO:0000313" key="3">
    <source>
        <dbReference type="Proteomes" id="UP001597045"/>
    </source>
</evidence>
<organism evidence="2 3">
    <name type="scientific">Kibdelosporangium lantanae</name>
    <dbReference type="NCBI Taxonomy" id="1497396"/>
    <lineage>
        <taxon>Bacteria</taxon>
        <taxon>Bacillati</taxon>
        <taxon>Actinomycetota</taxon>
        <taxon>Actinomycetes</taxon>
        <taxon>Pseudonocardiales</taxon>
        <taxon>Pseudonocardiaceae</taxon>
        <taxon>Kibdelosporangium</taxon>
    </lineage>
</organism>
<feature type="signal peptide" evidence="1">
    <location>
        <begin position="1"/>
        <end position="23"/>
    </location>
</feature>
<keyword evidence="1" id="KW-0732">Signal</keyword>
<comment type="caution">
    <text evidence="2">The sequence shown here is derived from an EMBL/GenBank/DDBJ whole genome shotgun (WGS) entry which is preliminary data.</text>
</comment>
<dbReference type="EMBL" id="JBHTIS010004086">
    <property type="protein sequence ID" value="MFD1052048.1"/>
    <property type="molecule type" value="Genomic_DNA"/>
</dbReference>
<reference evidence="3" key="1">
    <citation type="journal article" date="2019" name="Int. J. Syst. Evol. Microbiol.">
        <title>The Global Catalogue of Microorganisms (GCM) 10K type strain sequencing project: providing services to taxonomists for standard genome sequencing and annotation.</title>
        <authorList>
            <consortium name="The Broad Institute Genomics Platform"/>
            <consortium name="The Broad Institute Genome Sequencing Center for Infectious Disease"/>
            <person name="Wu L."/>
            <person name="Ma J."/>
        </authorList>
    </citation>
    <scope>NUCLEOTIDE SEQUENCE [LARGE SCALE GENOMIC DNA]</scope>
    <source>
        <strain evidence="3">JCM 31486</strain>
    </source>
</reference>
<feature type="chain" id="PRO_5045615132" evidence="1">
    <location>
        <begin position="24"/>
        <end position="46"/>
    </location>
</feature>
<protein>
    <submittedName>
        <fullName evidence="2">Uncharacterized protein</fullName>
    </submittedName>
</protein>
<name>A0ABW3MPI8_9PSEU</name>
<proteinExistence type="predicted"/>
<sequence>MRKILAIPLVSALLLGLAGPAAAASEVIHALPVIASGGAGVLVDGT</sequence>
<accession>A0ABW3MPI8</accession>
<evidence type="ECO:0000256" key="1">
    <source>
        <dbReference type="SAM" id="SignalP"/>
    </source>
</evidence>
<gene>
    <name evidence="2" type="ORF">ACFQ1S_44005</name>
</gene>
<dbReference type="Proteomes" id="UP001597045">
    <property type="component" value="Unassembled WGS sequence"/>
</dbReference>
<evidence type="ECO:0000313" key="2">
    <source>
        <dbReference type="EMBL" id="MFD1052048.1"/>
    </source>
</evidence>
<keyword evidence="3" id="KW-1185">Reference proteome</keyword>